<reference evidence="5" key="1">
    <citation type="journal article" date="2019" name="Int. J. Syst. Evol. Microbiol.">
        <title>The Global Catalogue of Microorganisms (GCM) 10K type strain sequencing project: providing services to taxonomists for standard genome sequencing and annotation.</title>
        <authorList>
            <consortium name="The Broad Institute Genomics Platform"/>
            <consortium name="The Broad Institute Genome Sequencing Center for Infectious Disease"/>
            <person name="Wu L."/>
            <person name="Ma J."/>
        </authorList>
    </citation>
    <scope>NUCLEOTIDE SEQUENCE [LARGE SCALE GENOMIC DNA]</scope>
    <source>
        <strain evidence="5">JCM 10425</strain>
    </source>
</reference>
<dbReference type="Pfam" id="PF00675">
    <property type="entry name" value="Peptidase_M16"/>
    <property type="match status" value="1"/>
</dbReference>
<dbReference type="Gene3D" id="3.30.830.10">
    <property type="entry name" value="Metalloenzyme, LuxS/M16 peptidase-like"/>
    <property type="match status" value="2"/>
</dbReference>
<feature type="domain" description="Peptidase M16 C-terminal" evidence="3">
    <location>
        <begin position="189"/>
        <end position="362"/>
    </location>
</feature>
<dbReference type="PANTHER" id="PTHR11851">
    <property type="entry name" value="METALLOPROTEASE"/>
    <property type="match status" value="1"/>
</dbReference>
<dbReference type="EMBL" id="BAAAGX010000046">
    <property type="protein sequence ID" value="GAA0283204.1"/>
    <property type="molecule type" value="Genomic_DNA"/>
</dbReference>
<protein>
    <submittedName>
        <fullName evidence="4">Pitrilysin family protein</fullName>
    </submittedName>
</protein>
<dbReference type="InterPro" id="IPR007863">
    <property type="entry name" value="Peptidase_M16_C"/>
</dbReference>
<feature type="compositionally biased region" description="Basic and acidic residues" evidence="1">
    <location>
        <begin position="11"/>
        <end position="22"/>
    </location>
</feature>
<organism evidence="4 5">
    <name type="scientific">Cryptosporangium japonicum</name>
    <dbReference type="NCBI Taxonomy" id="80872"/>
    <lineage>
        <taxon>Bacteria</taxon>
        <taxon>Bacillati</taxon>
        <taxon>Actinomycetota</taxon>
        <taxon>Actinomycetes</taxon>
        <taxon>Cryptosporangiales</taxon>
        <taxon>Cryptosporangiaceae</taxon>
        <taxon>Cryptosporangium</taxon>
    </lineage>
</organism>
<dbReference type="PANTHER" id="PTHR11851:SF224">
    <property type="entry name" value="PROCESSING PROTEASE"/>
    <property type="match status" value="1"/>
</dbReference>
<dbReference type="InterPro" id="IPR011765">
    <property type="entry name" value="Pept_M16_N"/>
</dbReference>
<comment type="caution">
    <text evidence="4">The sequence shown here is derived from an EMBL/GenBank/DDBJ whole genome shotgun (WGS) entry which is preliminary data.</text>
</comment>
<evidence type="ECO:0000313" key="5">
    <source>
        <dbReference type="Proteomes" id="UP001500967"/>
    </source>
</evidence>
<evidence type="ECO:0000313" key="4">
    <source>
        <dbReference type="EMBL" id="GAA0283204.1"/>
    </source>
</evidence>
<evidence type="ECO:0000259" key="3">
    <source>
        <dbReference type="Pfam" id="PF05193"/>
    </source>
</evidence>
<evidence type="ECO:0000259" key="2">
    <source>
        <dbReference type="Pfam" id="PF00675"/>
    </source>
</evidence>
<sequence>MSPSHAAPRRTVPDLEEPRALPEPEVAERTLASGLRVVAVRRGTVPLVELRLRIPFAGESAGADVPVAAVLANALLSGTDAHTNVELAAELQKIGGGLSVGVDPDRLVVSGNTLSDGLGRLLEILNEVLTTATYPEREVRTERDRLADRIQIAFSQPAQAVRRALLRRVYGSHPYAVETPEPDEVRAIESAALRSLHAERVLPAGSVLVLVGNIDPAATLDQVENALDGWSPTGSAHRTPPAPPLTTGPLLLVDRPGSVQSSLRVALPALPRGHADYAAFQLANLIFGGYFSSRLVENIREDKGYTYSPHSGVDHSAAGSLTLVSADVATEVTAPALLEIQYELGRMATLPPTAEELEQARQYAIGTLALSISSQAGLAGMLIALAGTGLDLEWLAEHPIRLAKVTLEEVAAAAAGHLAPSGGVTVVLGDAGVVAGPLGALGAVDRS</sequence>
<dbReference type="InterPro" id="IPR011249">
    <property type="entry name" value="Metalloenz_LuxS/M16"/>
</dbReference>
<dbReference type="InterPro" id="IPR050361">
    <property type="entry name" value="MPP/UQCRC_Complex"/>
</dbReference>
<keyword evidence="5" id="KW-1185">Reference proteome</keyword>
<evidence type="ECO:0000256" key="1">
    <source>
        <dbReference type="SAM" id="MobiDB-lite"/>
    </source>
</evidence>
<dbReference type="Pfam" id="PF05193">
    <property type="entry name" value="Peptidase_M16_C"/>
    <property type="match status" value="1"/>
</dbReference>
<gene>
    <name evidence="4" type="ORF">GCM10009539_84040</name>
</gene>
<proteinExistence type="predicted"/>
<feature type="domain" description="Peptidase M16 N-terminal" evidence="2">
    <location>
        <begin position="69"/>
        <end position="180"/>
    </location>
</feature>
<feature type="region of interest" description="Disordered" evidence="1">
    <location>
        <begin position="1"/>
        <end position="22"/>
    </location>
</feature>
<dbReference type="RefSeq" id="WP_425558374.1">
    <property type="nucleotide sequence ID" value="NZ_BAAAGX010000046.1"/>
</dbReference>
<dbReference type="SUPFAM" id="SSF63411">
    <property type="entry name" value="LuxS/MPP-like metallohydrolase"/>
    <property type="match status" value="2"/>
</dbReference>
<accession>A0ABP3EXB4</accession>
<name>A0ABP3EXB4_9ACTN</name>
<dbReference type="Proteomes" id="UP001500967">
    <property type="component" value="Unassembled WGS sequence"/>
</dbReference>